<dbReference type="Proteomes" id="UP000308652">
    <property type="component" value="Unassembled WGS sequence"/>
</dbReference>
<gene>
    <name evidence="2" type="ORF">BDQ12DRAFT_599035</name>
</gene>
<dbReference type="SMART" id="SM00256">
    <property type="entry name" value="FBOX"/>
    <property type="match status" value="1"/>
</dbReference>
<evidence type="ECO:0000313" key="3">
    <source>
        <dbReference type="Proteomes" id="UP000308652"/>
    </source>
</evidence>
<dbReference type="InterPro" id="IPR001810">
    <property type="entry name" value="F-box_dom"/>
</dbReference>
<sequence length="535" mass="61498">MAGSKFGLLSLPIEVLLDTLAILDFISLLRCRKASRFFKHLVDNTSSLQYIIELAASGQVDGPIDKSINVFSRLQALKKQQEAWHTGQWRQESDPDALNQGGLWELYGGVLAQVAHDQSITFHQLPSHVRGIEKRHWTIEPNTFEFTVRDFGIDPSQDLLVLIEPPSWSVVAADHLHRFHLRTMSTGERHPLAPQDAVFSHMQRDQDLMLSYSIQISGDYVGVLLHRFEVSDNELMIWDWKKGQAKVNILGDEVRSFQFLSDKHFIVCLTPMFEAVPTLAVFDIDSVSSERHTLDEIKSTFTLHYPGIRDEHMAFECQLRCDPAPSWRPSHDLKVPFSVDTENRIFIMSLWAHFQDTGMHCFISFIPRSTFERCLSAVQNKQHEADFQWQDWSPNGSRMIRSGFQHSMVWVTYVYGSRFVIGPDIDLDPDNSDDDDDDESLECGFLYDFNQLGLKRSLSKDPEAHSRSSESENGWTEYVIGEQEIEGGQLFSDAIRTSLPYRLRRFRIPQNLLRRPTVILCSEDNLIFLNVSIFI</sequence>
<name>A0A5C3MBV4_9AGAR</name>
<dbReference type="Pfam" id="PF00646">
    <property type="entry name" value="F-box"/>
    <property type="match status" value="1"/>
</dbReference>
<dbReference type="STRING" id="68775.A0A5C3MBV4"/>
<protein>
    <recommendedName>
        <fullName evidence="1">F-box domain-containing protein</fullName>
    </recommendedName>
</protein>
<dbReference type="PROSITE" id="PS50181">
    <property type="entry name" value="FBOX"/>
    <property type="match status" value="1"/>
</dbReference>
<organism evidence="2 3">
    <name type="scientific">Crucibulum laeve</name>
    <dbReference type="NCBI Taxonomy" id="68775"/>
    <lineage>
        <taxon>Eukaryota</taxon>
        <taxon>Fungi</taxon>
        <taxon>Dikarya</taxon>
        <taxon>Basidiomycota</taxon>
        <taxon>Agaricomycotina</taxon>
        <taxon>Agaricomycetes</taxon>
        <taxon>Agaricomycetidae</taxon>
        <taxon>Agaricales</taxon>
        <taxon>Agaricineae</taxon>
        <taxon>Nidulariaceae</taxon>
        <taxon>Crucibulum</taxon>
    </lineage>
</organism>
<evidence type="ECO:0000313" key="2">
    <source>
        <dbReference type="EMBL" id="TFK42125.1"/>
    </source>
</evidence>
<proteinExistence type="predicted"/>
<reference evidence="2 3" key="1">
    <citation type="journal article" date="2019" name="Nat. Ecol. Evol.">
        <title>Megaphylogeny resolves global patterns of mushroom evolution.</title>
        <authorList>
            <person name="Varga T."/>
            <person name="Krizsan K."/>
            <person name="Foldi C."/>
            <person name="Dima B."/>
            <person name="Sanchez-Garcia M."/>
            <person name="Sanchez-Ramirez S."/>
            <person name="Szollosi G.J."/>
            <person name="Szarkandi J.G."/>
            <person name="Papp V."/>
            <person name="Albert L."/>
            <person name="Andreopoulos W."/>
            <person name="Angelini C."/>
            <person name="Antonin V."/>
            <person name="Barry K.W."/>
            <person name="Bougher N.L."/>
            <person name="Buchanan P."/>
            <person name="Buyck B."/>
            <person name="Bense V."/>
            <person name="Catcheside P."/>
            <person name="Chovatia M."/>
            <person name="Cooper J."/>
            <person name="Damon W."/>
            <person name="Desjardin D."/>
            <person name="Finy P."/>
            <person name="Geml J."/>
            <person name="Haridas S."/>
            <person name="Hughes K."/>
            <person name="Justo A."/>
            <person name="Karasinski D."/>
            <person name="Kautmanova I."/>
            <person name="Kiss B."/>
            <person name="Kocsube S."/>
            <person name="Kotiranta H."/>
            <person name="LaButti K.M."/>
            <person name="Lechner B.E."/>
            <person name="Liimatainen K."/>
            <person name="Lipzen A."/>
            <person name="Lukacs Z."/>
            <person name="Mihaltcheva S."/>
            <person name="Morgado L.N."/>
            <person name="Niskanen T."/>
            <person name="Noordeloos M.E."/>
            <person name="Ohm R.A."/>
            <person name="Ortiz-Santana B."/>
            <person name="Ovrebo C."/>
            <person name="Racz N."/>
            <person name="Riley R."/>
            <person name="Savchenko A."/>
            <person name="Shiryaev A."/>
            <person name="Soop K."/>
            <person name="Spirin V."/>
            <person name="Szebenyi C."/>
            <person name="Tomsovsky M."/>
            <person name="Tulloss R.E."/>
            <person name="Uehling J."/>
            <person name="Grigoriev I.V."/>
            <person name="Vagvolgyi C."/>
            <person name="Papp T."/>
            <person name="Martin F.M."/>
            <person name="Miettinen O."/>
            <person name="Hibbett D.S."/>
            <person name="Nagy L.G."/>
        </authorList>
    </citation>
    <scope>NUCLEOTIDE SEQUENCE [LARGE SCALE GENOMIC DNA]</scope>
    <source>
        <strain evidence="2 3">CBS 166.37</strain>
    </source>
</reference>
<dbReference type="AlphaFoldDB" id="A0A5C3MBV4"/>
<keyword evidence="3" id="KW-1185">Reference proteome</keyword>
<evidence type="ECO:0000259" key="1">
    <source>
        <dbReference type="PROSITE" id="PS50181"/>
    </source>
</evidence>
<accession>A0A5C3MBV4</accession>
<feature type="domain" description="F-box" evidence="1">
    <location>
        <begin position="5"/>
        <end position="51"/>
    </location>
</feature>
<dbReference type="SUPFAM" id="SSF81383">
    <property type="entry name" value="F-box domain"/>
    <property type="match status" value="1"/>
</dbReference>
<dbReference type="OrthoDB" id="3174109at2759"/>
<dbReference type="InterPro" id="IPR036047">
    <property type="entry name" value="F-box-like_dom_sf"/>
</dbReference>
<dbReference type="EMBL" id="ML213593">
    <property type="protein sequence ID" value="TFK42125.1"/>
    <property type="molecule type" value="Genomic_DNA"/>
</dbReference>